<dbReference type="InterPro" id="IPR003594">
    <property type="entry name" value="HATPase_dom"/>
</dbReference>
<evidence type="ECO:0000256" key="11">
    <source>
        <dbReference type="ARBA" id="ARBA00023136"/>
    </source>
</evidence>
<comment type="catalytic activity">
    <reaction evidence="1">
        <text>ATP + protein L-histidine = ADP + protein N-phospho-L-histidine.</text>
        <dbReference type="EC" id="2.7.13.3"/>
    </reaction>
</comment>
<evidence type="ECO:0000256" key="6">
    <source>
        <dbReference type="ARBA" id="ARBA00022679"/>
    </source>
</evidence>
<dbReference type="EMBL" id="CP003969">
    <property type="protein sequence ID" value="AGP37708.1"/>
    <property type="molecule type" value="Genomic_DNA"/>
</dbReference>
<dbReference type="PATRIC" id="fig|1254432.3.peg.5987"/>
<reference evidence="17 18" key="1">
    <citation type="journal article" date="2013" name="Sci. Rep.">
        <title>Extraordinary expansion of a Sorangium cellulosum genome from an alkaline milieu.</title>
        <authorList>
            <person name="Han K."/>
            <person name="Li Z.F."/>
            <person name="Peng R."/>
            <person name="Zhu L.P."/>
            <person name="Zhou T."/>
            <person name="Wang L.G."/>
            <person name="Li S.G."/>
            <person name="Zhang X.B."/>
            <person name="Hu W."/>
            <person name="Wu Z.H."/>
            <person name="Qin N."/>
            <person name="Li Y.Z."/>
        </authorList>
    </citation>
    <scope>NUCLEOTIDE SEQUENCE [LARGE SCALE GENOMIC DNA]</scope>
    <source>
        <strain evidence="17 18">So0157-2</strain>
    </source>
</reference>
<dbReference type="Gene3D" id="3.30.450.20">
    <property type="entry name" value="PAS domain"/>
    <property type="match status" value="2"/>
</dbReference>
<proteinExistence type="predicted"/>
<dbReference type="Gene3D" id="3.40.50.2300">
    <property type="match status" value="2"/>
</dbReference>
<dbReference type="InterPro" id="IPR011006">
    <property type="entry name" value="CheY-like_superfamily"/>
</dbReference>
<dbReference type="CDD" id="cd00130">
    <property type="entry name" value="PAS"/>
    <property type="match status" value="1"/>
</dbReference>
<dbReference type="InterPro" id="IPR000700">
    <property type="entry name" value="PAS-assoc_C"/>
</dbReference>
<feature type="domain" description="Histidine kinase" evidence="13">
    <location>
        <begin position="407"/>
        <end position="625"/>
    </location>
</feature>
<dbReference type="CDD" id="cd00082">
    <property type="entry name" value="HisKA"/>
    <property type="match status" value="1"/>
</dbReference>
<feature type="domain" description="PAC" evidence="16">
    <location>
        <begin position="223"/>
        <end position="276"/>
    </location>
</feature>
<evidence type="ECO:0000259" key="16">
    <source>
        <dbReference type="PROSITE" id="PS50113"/>
    </source>
</evidence>
<dbReference type="HOGENOM" id="CLU_000445_114_15_7"/>
<organism evidence="17 18">
    <name type="scientific">Sorangium cellulosum So0157-2</name>
    <dbReference type="NCBI Taxonomy" id="1254432"/>
    <lineage>
        <taxon>Bacteria</taxon>
        <taxon>Pseudomonadati</taxon>
        <taxon>Myxococcota</taxon>
        <taxon>Polyangia</taxon>
        <taxon>Polyangiales</taxon>
        <taxon>Polyangiaceae</taxon>
        <taxon>Sorangium</taxon>
    </lineage>
</organism>
<evidence type="ECO:0000256" key="7">
    <source>
        <dbReference type="ARBA" id="ARBA00022741"/>
    </source>
</evidence>
<dbReference type="STRING" id="1254432.SCE1572_26455"/>
<dbReference type="Pfam" id="PF00512">
    <property type="entry name" value="HisKA"/>
    <property type="match status" value="1"/>
</dbReference>
<dbReference type="AlphaFoldDB" id="S4Y456"/>
<dbReference type="SMART" id="SM00448">
    <property type="entry name" value="REC"/>
    <property type="match status" value="2"/>
</dbReference>
<dbReference type="Pfam" id="PF00072">
    <property type="entry name" value="Response_reg"/>
    <property type="match status" value="1"/>
</dbReference>
<dbReference type="KEGG" id="scu:SCE1572_26455"/>
<dbReference type="GO" id="GO:0005524">
    <property type="term" value="F:ATP binding"/>
    <property type="evidence" value="ECO:0007669"/>
    <property type="project" value="UniProtKB-KW"/>
</dbReference>
<evidence type="ECO:0000256" key="3">
    <source>
        <dbReference type="ARBA" id="ARBA00012438"/>
    </source>
</evidence>
<keyword evidence="10" id="KW-0902">Two-component regulatory system</keyword>
<dbReference type="PRINTS" id="PR00344">
    <property type="entry name" value="BCTRLSENSOR"/>
</dbReference>
<feature type="domain" description="Response regulatory" evidence="14">
    <location>
        <begin position="14"/>
        <end position="130"/>
    </location>
</feature>
<dbReference type="SUPFAM" id="SSF55874">
    <property type="entry name" value="ATPase domain of HSP90 chaperone/DNA topoisomerase II/histidine kinase"/>
    <property type="match status" value="1"/>
</dbReference>
<dbReference type="FunFam" id="3.30.450.20:FF:000099">
    <property type="entry name" value="Sensory box sensor histidine kinase"/>
    <property type="match status" value="1"/>
</dbReference>
<keyword evidence="4" id="KW-1003">Cell membrane</keyword>
<dbReference type="SMART" id="SM00388">
    <property type="entry name" value="HisKA"/>
    <property type="match status" value="1"/>
</dbReference>
<evidence type="ECO:0000256" key="5">
    <source>
        <dbReference type="ARBA" id="ARBA00022553"/>
    </source>
</evidence>
<dbReference type="eggNOG" id="COG5002">
    <property type="taxonomic scope" value="Bacteria"/>
</dbReference>
<dbReference type="PROSITE" id="PS50113">
    <property type="entry name" value="PAC"/>
    <property type="match status" value="1"/>
</dbReference>
<dbReference type="SUPFAM" id="SSF47384">
    <property type="entry name" value="Homodimeric domain of signal transducing histidine kinase"/>
    <property type="match status" value="1"/>
</dbReference>
<dbReference type="SMART" id="SM00387">
    <property type="entry name" value="HATPase_c"/>
    <property type="match status" value="1"/>
</dbReference>
<sequence>MGARTVNHQGTPGVVWLVGRSRRHVGNARRALAPYHDVDTFAGGRDVLARLARGIRPTIMAIDGRMPRRAAAAIVASVREVWDNDAFPLLVISETEREQDIAGWLAAGVNDCLTRPFGAVELVSRVSALMRLQRLYEQLVRERIERDVQDTLRRFRTIADALPHILWMCRGDGAVEYYNSRWSSYTGGGVSLLRLGWARVLHPEDVPRFMSRWDECRRTGEDFDIEARLRRHDGAYRWHLHRARAIRYAGARAITRWIGTCTDVDDLKRAEAEAAALVGGAPLGIGLLDRDLRWRRVNEALAAMSGLPREALVGRGVEEVAPELQAVLEPLCRAVLSSGEPLVNHEIAGGTPAAPHAERHYLVNGYPVRIGDEIIGLAALILDITERKRAERRAEEASRLKDEFLATMSHELRTPLNAILGWATMMSRGLVPEGRRAHAIAVIERNARAQAQLIEDLLDISRITSGELRLETTPVAPLSIVESSLDVVQPAAEAKKIRLERALDRRALTVMADPDRLRQIVLNLLTNAVKFTREGGEIRTSLRRAGRSVEIAVEDNGQGISRDFLPYVFERFRQADASTTREHGGLGLGLAIARHLVELHGGTIEARSEGEGRGATFLVRLPLVASRLDEQGARPAEPSREPPPTVVRADLAGLRVVVVEDDVDACEMLGSALAQCRAHVELAVGAAQGLELVRRLRPDLLLADIAMPGEDGYALIRSVRALSPEDGGKTAAIAVTACAGEEDRARALGAGFDLHVAKPVDLSQLLALVGRIAVRAQMLEER</sequence>
<dbReference type="eggNOG" id="COG2202">
    <property type="taxonomic scope" value="Bacteria"/>
</dbReference>
<dbReference type="InterPro" id="IPR013655">
    <property type="entry name" value="PAS_fold_3"/>
</dbReference>
<dbReference type="PROSITE" id="PS50109">
    <property type="entry name" value="HIS_KIN"/>
    <property type="match status" value="1"/>
</dbReference>
<dbReference type="GO" id="GO:0005886">
    <property type="term" value="C:plasma membrane"/>
    <property type="evidence" value="ECO:0007669"/>
    <property type="project" value="UniProtKB-SubCell"/>
</dbReference>
<dbReference type="CDD" id="cd16922">
    <property type="entry name" value="HATPase_EvgS-ArcB-TorS-like"/>
    <property type="match status" value="1"/>
</dbReference>
<dbReference type="Pfam" id="PF02518">
    <property type="entry name" value="HATPase_c"/>
    <property type="match status" value="1"/>
</dbReference>
<feature type="domain" description="PAS" evidence="15">
    <location>
        <begin position="270"/>
        <end position="339"/>
    </location>
</feature>
<dbReference type="Pfam" id="PF08447">
    <property type="entry name" value="PAS_3"/>
    <property type="match status" value="1"/>
</dbReference>
<dbReference type="PANTHER" id="PTHR43047">
    <property type="entry name" value="TWO-COMPONENT HISTIDINE PROTEIN KINASE"/>
    <property type="match status" value="1"/>
</dbReference>
<evidence type="ECO:0000259" key="14">
    <source>
        <dbReference type="PROSITE" id="PS50110"/>
    </source>
</evidence>
<name>S4Y456_SORCE</name>
<dbReference type="NCBIfam" id="TIGR00229">
    <property type="entry name" value="sensory_box"/>
    <property type="match status" value="2"/>
</dbReference>
<keyword evidence="8" id="KW-0418">Kinase</keyword>
<dbReference type="InterPro" id="IPR001789">
    <property type="entry name" value="Sig_transdc_resp-reg_receiver"/>
</dbReference>
<dbReference type="InterPro" id="IPR000014">
    <property type="entry name" value="PAS"/>
</dbReference>
<evidence type="ECO:0000256" key="8">
    <source>
        <dbReference type="ARBA" id="ARBA00022777"/>
    </source>
</evidence>
<evidence type="ECO:0000259" key="15">
    <source>
        <dbReference type="PROSITE" id="PS50112"/>
    </source>
</evidence>
<dbReference type="SMART" id="SM00091">
    <property type="entry name" value="PAS"/>
    <property type="match status" value="2"/>
</dbReference>
<dbReference type="SUPFAM" id="SSF55785">
    <property type="entry name" value="PYP-like sensor domain (PAS domain)"/>
    <property type="match status" value="2"/>
</dbReference>
<dbReference type="eggNOG" id="COG0745">
    <property type="taxonomic scope" value="Bacteria"/>
</dbReference>
<dbReference type="InterPro" id="IPR001610">
    <property type="entry name" value="PAC"/>
</dbReference>
<evidence type="ECO:0000256" key="4">
    <source>
        <dbReference type="ARBA" id="ARBA00022475"/>
    </source>
</evidence>
<dbReference type="InterPro" id="IPR035965">
    <property type="entry name" value="PAS-like_dom_sf"/>
</dbReference>
<evidence type="ECO:0000256" key="9">
    <source>
        <dbReference type="ARBA" id="ARBA00022840"/>
    </source>
</evidence>
<dbReference type="InterPro" id="IPR004358">
    <property type="entry name" value="Sig_transdc_His_kin-like_C"/>
</dbReference>
<protein>
    <recommendedName>
        <fullName evidence="3">histidine kinase</fullName>
        <ecNumber evidence="3">2.7.13.3</ecNumber>
    </recommendedName>
</protein>
<keyword evidence="6" id="KW-0808">Transferase</keyword>
<dbReference type="SMART" id="SM00086">
    <property type="entry name" value="PAC"/>
    <property type="match status" value="1"/>
</dbReference>
<dbReference type="SUPFAM" id="SSF52172">
    <property type="entry name" value="CheY-like"/>
    <property type="match status" value="2"/>
</dbReference>
<dbReference type="PROSITE" id="PS50110">
    <property type="entry name" value="RESPONSE_REGULATORY"/>
    <property type="match status" value="2"/>
</dbReference>
<dbReference type="Gene3D" id="1.10.287.130">
    <property type="match status" value="1"/>
</dbReference>
<dbReference type="Gene3D" id="3.30.565.10">
    <property type="entry name" value="Histidine kinase-like ATPase, C-terminal domain"/>
    <property type="match status" value="1"/>
</dbReference>
<evidence type="ECO:0000256" key="1">
    <source>
        <dbReference type="ARBA" id="ARBA00000085"/>
    </source>
</evidence>
<gene>
    <name evidence="17" type="ORF">SCE1572_26455</name>
</gene>
<evidence type="ECO:0000256" key="12">
    <source>
        <dbReference type="PROSITE-ProRule" id="PRU00169"/>
    </source>
</evidence>
<evidence type="ECO:0000313" key="18">
    <source>
        <dbReference type="Proteomes" id="UP000014803"/>
    </source>
</evidence>
<dbReference type="GO" id="GO:0000155">
    <property type="term" value="F:phosphorelay sensor kinase activity"/>
    <property type="evidence" value="ECO:0007669"/>
    <property type="project" value="InterPro"/>
</dbReference>
<feature type="modified residue" description="4-aspartylphosphate" evidence="12">
    <location>
        <position position="704"/>
    </location>
</feature>
<keyword evidence="11" id="KW-0472">Membrane</keyword>
<dbReference type="PROSITE" id="PS50112">
    <property type="entry name" value="PAS"/>
    <property type="match status" value="1"/>
</dbReference>
<dbReference type="RefSeq" id="WP_020737208.1">
    <property type="nucleotide sequence ID" value="NC_021658.1"/>
</dbReference>
<evidence type="ECO:0000256" key="10">
    <source>
        <dbReference type="ARBA" id="ARBA00023012"/>
    </source>
</evidence>
<evidence type="ECO:0000313" key="17">
    <source>
        <dbReference type="EMBL" id="AGP37708.1"/>
    </source>
</evidence>
<evidence type="ECO:0000259" key="13">
    <source>
        <dbReference type="PROSITE" id="PS50109"/>
    </source>
</evidence>
<comment type="subcellular location">
    <subcellularLocation>
        <location evidence="2">Cell membrane</location>
    </subcellularLocation>
</comment>
<evidence type="ECO:0000256" key="2">
    <source>
        <dbReference type="ARBA" id="ARBA00004236"/>
    </source>
</evidence>
<feature type="modified residue" description="4-aspartylphosphate" evidence="12">
    <location>
        <position position="63"/>
    </location>
</feature>
<dbReference type="GO" id="GO:0009927">
    <property type="term" value="F:histidine phosphotransfer kinase activity"/>
    <property type="evidence" value="ECO:0007669"/>
    <property type="project" value="TreeGrafter"/>
</dbReference>
<dbReference type="FunFam" id="3.30.565.10:FF:000023">
    <property type="entry name" value="PAS domain-containing sensor histidine kinase"/>
    <property type="match status" value="1"/>
</dbReference>
<dbReference type="InterPro" id="IPR005467">
    <property type="entry name" value="His_kinase_dom"/>
</dbReference>
<feature type="domain" description="Response regulatory" evidence="14">
    <location>
        <begin position="655"/>
        <end position="773"/>
    </location>
</feature>
<dbReference type="PANTHER" id="PTHR43047:SF72">
    <property type="entry name" value="OSMOSENSING HISTIDINE PROTEIN KINASE SLN1"/>
    <property type="match status" value="1"/>
</dbReference>
<keyword evidence="7" id="KW-0547">Nucleotide-binding</keyword>
<dbReference type="Pfam" id="PF08448">
    <property type="entry name" value="PAS_4"/>
    <property type="match status" value="1"/>
</dbReference>
<dbReference type="InterPro" id="IPR003661">
    <property type="entry name" value="HisK_dim/P_dom"/>
</dbReference>
<dbReference type="InterPro" id="IPR013656">
    <property type="entry name" value="PAS_4"/>
</dbReference>
<dbReference type="EC" id="2.7.13.3" evidence="3"/>
<dbReference type="Proteomes" id="UP000014803">
    <property type="component" value="Chromosome"/>
</dbReference>
<keyword evidence="9" id="KW-0067">ATP-binding</keyword>
<accession>S4Y456</accession>
<dbReference type="InterPro" id="IPR036890">
    <property type="entry name" value="HATPase_C_sf"/>
</dbReference>
<dbReference type="InterPro" id="IPR036097">
    <property type="entry name" value="HisK_dim/P_sf"/>
</dbReference>
<keyword evidence="5 12" id="KW-0597">Phosphoprotein</keyword>